<sequence>MTKTLRISRTYSLLRGLLTVGLIGQSVLGLAQYPGQSADKMKVPVNVPIKAQSFDLQDVRITHGLFHDNIEREGKWLLSLPVDRLMHSFRVNAGMNTPKPGSPTKMPKPLGGWEGLDMELRGHSIGHMLSGLALQYASTGRDAFRKKGDSLVTALADVQRVLNQNGYLSAYPQQYIDRNIAGTAVWAPWYTLHKLFAGLTDQFTYAGNQQALDIVTKMASWASAKLSPLTPEQRQKMLRNEFGGMNDAFFNLYAVTGNPEHLKLAQFFYHKAALEPLENGQDNLDKAHANTFIPKLVGEARDYELTGNEKAKTAALFFWKTVVQHHTYAHGGNSDKEHFFEPDQLSKHLTGNTSETCNTYNMLKLTRHLFTWSADATVADYYEQALYNHILGQQDPESGMVCYFTPMKAGAYRLYSTPDQSFWCCVGSGFESQSKYGEAIYYHDDKGVYINLFIPSEVSWKQKGVTLVQETNYPEEATTRLTVQTKTPVQMPLYLRYPAWATAGVTLKVNGKAVAVKQSPGSYITVERSWKEGDRIELTYPMALRLVPTNDDPTVAAIAYGPIVLAGQLGTANLKGTAPFHDPANPYQYYGYDYTIPDSIDHTLTTGGKPITDWLKPVSGKPLTFQTVAMPGGKPVELVPYYRTHRQRYVVYWDLK</sequence>
<keyword evidence="3" id="KW-0378">Hydrolase</keyword>
<gene>
    <name evidence="3" type="ORF">F7231_25020</name>
</gene>
<dbReference type="SUPFAM" id="SSF48208">
    <property type="entry name" value="Six-hairpin glycosidases"/>
    <property type="match status" value="1"/>
</dbReference>
<reference evidence="4" key="2">
    <citation type="submission" date="2023-07" db="EMBL/GenBank/DDBJ databases">
        <authorList>
            <person name="Jung D.-H."/>
        </authorList>
    </citation>
    <scope>NUCLEOTIDE SEQUENCE [LARGE SCALE GENOMIC DNA]</scope>
    <source>
        <strain evidence="4">JA-25</strain>
    </source>
</reference>
<keyword evidence="4" id="KW-1185">Reference proteome</keyword>
<dbReference type="RefSeq" id="WP_166693978.1">
    <property type="nucleotide sequence ID" value="NZ_WAEL01000012.1"/>
</dbReference>
<dbReference type="PANTHER" id="PTHR31151:SF0">
    <property type="entry name" value="PROLINE-TRNA LIGASE (DUF1680)"/>
    <property type="match status" value="1"/>
</dbReference>
<dbReference type="GO" id="GO:0016787">
    <property type="term" value="F:hydrolase activity"/>
    <property type="evidence" value="ECO:0007669"/>
    <property type="project" value="UniProtKB-KW"/>
</dbReference>
<dbReference type="InterPro" id="IPR049046">
    <property type="entry name" value="Beta-AFase-like_GH127_middle"/>
</dbReference>
<dbReference type="InterPro" id="IPR008928">
    <property type="entry name" value="6-hairpin_glycosidase_sf"/>
</dbReference>
<evidence type="ECO:0000313" key="4">
    <source>
        <dbReference type="Proteomes" id="UP000606008"/>
    </source>
</evidence>
<dbReference type="Proteomes" id="UP000606008">
    <property type="component" value="Unassembled WGS sequence"/>
</dbReference>
<name>A0ABX0QQM5_9BACT</name>
<dbReference type="PANTHER" id="PTHR31151">
    <property type="entry name" value="PROLINE-TRNA LIGASE (DUF1680)"/>
    <property type="match status" value="1"/>
</dbReference>
<reference evidence="4" key="1">
    <citation type="submission" date="2019-09" db="EMBL/GenBank/DDBJ databases">
        <authorList>
            <person name="Jung D.-H."/>
        </authorList>
    </citation>
    <scope>NUCLEOTIDE SEQUENCE [LARGE SCALE GENOMIC DNA]</scope>
    <source>
        <strain evidence="4">JA-25</strain>
    </source>
</reference>
<organism evidence="3 4">
    <name type="scientific">Fibrivirga algicola</name>
    <dbReference type="NCBI Taxonomy" id="2950420"/>
    <lineage>
        <taxon>Bacteria</taxon>
        <taxon>Pseudomonadati</taxon>
        <taxon>Bacteroidota</taxon>
        <taxon>Cytophagia</taxon>
        <taxon>Cytophagales</taxon>
        <taxon>Spirosomataceae</taxon>
        <taxon>Fibrivirga</taxon>
    </lineage>
</organism>
<protein>
    <submittedName>
        <fullName evidence="3">Glycoside hydrolase family 127 protein</fullName>
    </submittedName>
</protein>
<dbReference type="EMBL" id="WAEL01000012">
    <property type="protein sequence ID" value="NID13455.1"/>
    <property type="molecule type" value="Genomic_DNA"/>
</dbReference>
<feature type="domain" description="Non-reducing end beta-L-arabinofuranosidase-like GH127 middle" evidence="2">
    <location>
        <begin position="447"/>
        <end position="542"/>
    </location>
</feature>
<evidence type="ECO:0000313" key="3">
    <source>
        <dbReference type="EMBL" id="NID13455.1"/>
    </source>
</evidence>
<dbReference type="Pfam" id="PF20736">
    <property type="entry name" value="Glyco_hydro127M"/>
    <property type="match status" value="1"/>
</dbReference>
<dbReference type="Pfam" id="PF07944">
    <property type="entry name" value="Beta-AFase-like_GH127_cat"/>
    <property type="match status" value="1"/>
</dbReference>
<proteinExistence type="predicted"/>
<comment type="caution">
    <text evidence="3">The sequence shown here is derived from an EMBL/GenBank/DDBJ whole genome shotgun (WGS) entry which is preliminary data.</text>
</comment>
<feature type="domain" description="Non-reducing end beta-L-arabinofuranosidase-like GH127 catalytic" evidence="1">
    <location>
        <begin position="58"/>
        <end position="438"/>
    </location>
</feature>
<accession>A0ABX0QQM5</accession>
<evidence type="ECO:0000259" key="1">
    <source>
        <dbReference type="Pfam" id="PF07944"/>
    </source>
</evidence>
<evidence type="ECO:0000259" key="2">
    <source>
        <dbReference type="Pfam" id="PF20736"/>
    </source>
</evidence>
<dbReference type="InterPro" id="IPR012878">
    <property type="entry name" value="Beta-AFase-like_GH127_cat"/>
</dbReference>